<protein>
    <recommendedName>
        <fullName evidence="4">Glycosyltransferase sugar-binding region containing DXD motif-containing protein</fullName>
    </recommendedName>
</protein>
<comment type="caution">
    <text evidence="2">The sequence shown here is derived from an EMBL/GenBank/DDBJ whole genome shotgun (WGS) entry which is preliminary data.</text>
</comment>
<dbReference type="InterPro" id="IPR051706">
    <property type="entry name" value="Glycosyltransferase_domain"/>
</dbReference>
<evidence type="ECO:0000313" key="3">
    <source>
        <dbReference type="Proteomes" id="UP000571084"/>
    </source>
</evidence>
<dbReference type="RefSeq" id="WP_168056412.1">
    <property type="nucleotide sequence ID" value="NZ_JAAOZT010000009.1"/>
</dbReference>
<proteinExistence type="predicted"/>
<organism evidence="2 3">
    <name type="scientific">Glaciimonas immobilis</name>
    <dbReference type="NCBI Taxonomy" id="728004"/>
    <lineage>
        <taxon>Bacteria</taxon>
        <taxon>Pseudomonadati</taxon>
        <taxon>Pseudomonadota</taxon>
        <taxon>Betaproteobacteria</taxon>
        <taxon>Burkholderiales</taxon>
        <taxon>Oxalobacteraceae</taxon>
        <taxon>Glaciimonas</taxon>
    </lineage>
</organism>
<dbReference type="PANTHER" id="PTHR32385:SF15">
    <property type="entry name" value="INOSITOL PHOSPHOCERAMIDE MANNOSYLTRANSFERASE 1"/>
    <property type="match status" value="1"/>
</dbReference>
<reference evidence="2 3" key="1">
    <citation type="submission" date="2020-08" db="EMBL/GenBank/DDBJ databases">
        <title>Genomic Encyclopedia of Type Strains, Phase IV (KMG-IV): sequencing the most valuable type-strain genomes for metagenomic binning, comparative biology and taxonomic classification.</title>
        <authorList>
            <person name="Goeker M."/>
        </authorList>
    </citation>
    <scope>NUCLEOTIDE SEQUENCE [LARGE SCALE GENOMIC DNA]</scope>
    <source>
        <strain evidence="2 3">DSM 23240</strain>
    </source>
</reference>
<dbReference type="AlphaFoldDB" id="A0A840S0Y7"/>
<dbReference type="PANTHER" id="PTHR32385">
    <property type="entry name" value="MANNOSYL PHOSPHORYLINOSITOL CERAMIDE SYNTHASE"/>
    <property type="match status" value="1"/>
</dbReference>
<accession>A0A840S0Y7</accession>
<keyword evidence="3" id="KW-1185">Reference proteome</keyword>
<dbReference type="GO" id="GO:0016020">
    <property type="term" value="C:membrane"/>
    <property type="evidence" value="ECO:0007669"/>
    <property type="project" value="GOC"/>
</dbReference>
<dbReference type="InterPro" id="IPR029044">
    <property type="entry name" value="Nucleotide-diphossugar_trans"/>
</dbReference>
<sequence length="542" mass="61525">MRGDKKFIHNIHAVHSFPTLFSKTSMIRSPSVQQSRNTETGTLVTAILSVEPMTSATQAPEEKISSDFGHPSTPLLKFNNNRAKLSAHHEKTFVAFKDIPDSLTITVENDLTPRDKYDEATLTPESCDTGKASYVNVNDQTIYKSIQGDGIILQPLLEPYSKNIPMDGIVFRHNFKTAVTIGDRTSLVKYDAALGAWRKYNGWNDQLKNPVWLISTSPAKWETGSVDQYKKIATTLPVAVEIKAVEMPRIPKLPDNIQPIPKTIHYVWVGDEALPEKMVENIKKNRSNSHGFQSIIHVDAIQKNVLTEIQKQFEGSGITISDLNDEKFFKNFLPTENSGLYTHAKKVKRYVNSADYMRWRLINEYGGIYMDVDDAFKQSIENIDIFAAHGDVLLGPVVVNYNVGFEGYNSSIFASLANNPVVIKILEKMTNIYNADRSFYDKARPVLIRNALGNVIVGSEEEMRVYARQVFERTGPGMCNDVLKKYRPDYYDLFDRYQYSGLSVHIVNCPYDNKMREVLDHYLPFFEKVPVEIGHANSWEVN</sequence>
<dbReference type="Gene3D" id="3.90.550.20">
    <property type="match status" value="1"/>
</dbReference>
<dbReference type="EMBL" id="JACHHQ010000012">
    <property type="protein sequence ID" value="MBB5202249.1"/>
    <property type="molecule type" value="Genomic_DNA"/>
</dbReference>
<dbReference type="SUPFAM" id="SSF53448">
    <property type="entry name" value="Nucleotide-diphospho-sugar transferases"/>
    <property type="match status" value="1"/>
</dbReference>
<dbReference type="InterPro" id="IPR007577">
    <property type="entry name" value="GlycoTrfase_DXD_sugar-bd_CS"/>
</dbReference>
<dbReference type="GO" id="GO:0051999">
    <property type="term" value="P:mannosyl-inositol phosphorylceramide biosynthetic process"/>
    <property type="evidence" value="ECO:0007669"/>
    <property type="project" value="TreeGrafter"/>
</dbReference>
<name>A0A840S0Y7_9BURK</name>
<evidence type="ECO:0008006" key="4">
    <source>
        <dbReference type="Google" id="ProtNLM"/>
    </source>
</evidence>
<gene>
    <name evidence="2" type="ORF">HNR39_004113</name>
</gene>
<keyword evidence="1" id="KW-0808">Transferase</keyword>
<evidence type="ECO:0000256" key="1">
    <source>
        <dbReference type="ARBA" id="ARBA00022679"/>
    </source>
</evidence>
<dbReference type="Proteomes" id="UP000571084">
    <property type="component" value="Unassembled WGS sequence"/>
</dbReference>
<dbReference type="GO" id="GO:0000030">
    <property type="term" value="F:mannosyltransferase activity"/>
    <property type="evidence" value="ECO:0007669"/>
    <property type="project" value="TreeGrafter"/>
</dbReference>
<evidence type="ECO:0000313" key="2">
    <source>
        <dbReference type="EMBL" id="MBB5202249.1"/>
    </source>
</evidence>
<dbReference type="Pfam" id="PF04488">
    <property type="entry name" value="Gly_transf_sug"/>
    <property type="match status" value="1"/>
</dbReference>